<dbReference type="Proteomes" id="UP000252139">
    <property type="component" value="Unassembled WGS sequence"/>
</dbReference>
<keyword evidence="2" id="KW-1185">Reference proteome</keyword>
<organism evidence="1 2">
    <name type="scientific">Rhizopus azygosporus</name>
    <name type="common">Rhizopus microsporus var. azygosporus</name>
    <dbReference type="NCBI Taxonomy" id="86630"/>
    <lineage>
        <taxon>Eukaryota</taxon>
        <taxon>Fungi</taxon>
        <taxon>Fungi incertae sedis</taxon>
        <taxon>Mucoromycota</taxon>
        <taxon>Mucoromycotina</taxon>
        <taxon>Mucoromycetes</taxon>
        <taxon>Mucorales</taxon>
        <taxon>Mucorineae</taxon>
        <taxon>Rhizopodaceae</taxon>
        <taxon>Rhizopus</taxon>
    </lineage>
</organism>
<evidence type="ECO:0000313" key="1">
    <source>
        <dbReference type="EMBL" id="RCH80937.1"/>
    </source>
</evidence>
<sequence>EGWLDYRQRIENFPIYSHHTSLKIDRPFNQHSLIIPSEDTVMNEQNQIEGHTADESMGEVL</sequence>
<proteinExistence type="predicted"/>
<comment type="caution">
    <text evidence="1">The sequence shown here is derived from an EMBL/GenBank/DDBJ whole genome shotgun (WGS) entry which is preliminary data.</text>
</comment>
<evidence type="ECO:0000313" key="2">
    <source>
        <dbReference type="Proteomes" id="UP000252139"/>
    </source>
</evidence>
<reference evidence="1 2" key="1">
    <citation type="journal article" date="2018" name="G3 (Bethesda)">
        <title>Phylogenetic and Phylogenomic Definition of Rhizopus Species.</title>
        <authorList>
            <person name="Gryganskyi A.P."/>
            <person name="Golan J."/>
            <person name="Dolatabadi S."/>
            <person name="Mondo S."/>
            <person name="Robb S."/>
            <person name="Idnurm A."/>
            <person name="Muszewska A."/>
            <person name="Steczkiewicz K."/>
            <person name="Masonjones S."/>
            <person name="Liao H.L."/>
            <person name="Gajdeczka M.T."/>
            <person name="Anike F."/>
            <person name="Vuek A."/>
            <person name="Anishchenko I.M."/>
            <person name="Voigt K."/>
            <person name="de Hoog G.S."/>
            <person name="Smith M.E."/>
            <person name="Heitman J."/>
            <person name="Vilgalys R."/>
            <person name="Stajich J.E."/>
        </authorList>
    </citation>
    <scope>NUCLEOTIDE SEQUENCE [LARGE SCALE GENOMIC DNA]</scope>
    <source>
        <strain evidence="1 2">CBS 357.93</strain>
    </source>
</reference>
<accession>A0A367ITD2</accession>
<dbReference type="EMBL" id="PJQL01003661">
    <property type="protein sequence ID" value="RCH80937.1"/>
    <property type="molecule type" value="Genomic_DNA"/>
</dbReference>
<feature type="non-terminal residue" evidence="1">
    <location>
        <position position="1"/>
    </location>
</feature>
<dbReference type="AlphaFoldDB" id="A0A367ITD2"/>
<name>A0A367ITD2_RHIAZ</name>
<protein>
    <submittedName>
        <fullName evidence="1">Uncharacterized protein</fullName>
    </submittedName>
</protein>
<gene>
    <name evidence="1" type="ORF">CU097_002859</name>
</gene>